<gene>
    <name evidence="14" type="ORF">KOR42_14030</name>
</gene>
<keyword evidence="7" id="KW-0560">Oxidoreductase</keyword>
<dbReference type="Pfam" id="PF00487">
    <property type="entry name" value="FA_desaturase"/>
    <property type="match status" value="1"/>
</dbReference>
<evidence type="ECO:0000256" key="5">
    <source>
        <dbReference type="ARBA" id="ARBA00022832"/>
    </source>
</evidence>
<keyword evidence="5" id="KW-0276">Fatty acid metabolism</keyword>
<dbReference type="CDD" id="cd03505">
    <property type="entry name" value="Delta9-FADS-like"/>
    <property type="match status" value="1"/>
</dbReference>
<reference evidence="14 15" key="1">
    <citation type="submission" date="2019-02" db="EMBL/GenBank/DDBJ databases">
        <title>Deep-cultivation of Planctomycetes and their phenomic and genomic characterization uncovers novel biology.</title>
        <authorList>
            <person name="Wiegand S."/>
            <person name="Jogler M."/>
            <person name="Boedeker C."/>
            <person name="Pinto D."/>
            <person name="Vollmers J."/>
            <person name="Rivas-Marin E."/>
            <person name="Kohn T."/>
            <person name="Peeters S.H."/>
            <person name="Heuer A."/>
            <person name="Rast P."/>
            <person name="Oberbeckmann S."/>
            <person name="Bunk B."/>
            <person name="Jeske O."/>
            <person name="Meyerdierks A."/>
            <person name="Storesund J.E."/>
            <person name="Kallscheuer N."/>
            <person name="Luecker S."/>
            <person name="Lage O.M."/>
            <person name="Pohl T."/>
            <person name="Merkel B.J."/>
            <person name="Hornburger P."/>
            <person name="Mueller R.-W."/>
            <person name="Bruemmer F."/>
            <person name="Labrenz M."/>
            <person name="Spormann A.M."/>
            <person name="Op Den Camp H."/>
            <person name="Overmann J."/>
            <person name="Amann R."/>
            <person name="Jetten M.S.M."/>
            <person name="Mascher T."/>
            <person name="Medema M.H."/>
            <person name="Devos D.P."/>
            <person name="Kaster A.-K."/>
            <person name="Ovreas L."/>
            <person name="Rohde M."/>
            <person name="Galperin M.Y."/>
            <person name="Jogler C."/>
        </authorList>
    </citation>
    <scope>NUCLEOTIDE SEQUENCE [LARGE SCALE GENOMIC DNA]</scope>
    <source>
        <strain evidence="14 15">KOR42</strain>
    </source>
</reference>
<evidence type="ECO:0000313" key="15">
    <source>
        <dbReference type="Proteomes" id="UP000317243"/>
    </source>
</evidence>
<proteinExistence type="inferred from homology"/>
<evidence type="ECO:0000256" key="12">
    <source>
        <dbReference type="SAM" id="Phobius"/>
    </source>
</evidence>
<dbReference type="GO" id="GO:0016717">
    <property type="term" value="F:oxidoreductase activity, acting on paired donors, with oxidation of a pair of donors resulting in the reduction of molecular oxygen to two molecules of water"/>
    <property type="evidence" value="ECO:0007669"/>
    <property type="project" value="InterPro"/>
</dbReference>
<dbReference type="InterPro" id="IPR015876">
    <property type="entry name" value="Acyl-CoA_DS"/>
</dbReference>
<keyword evidence="3" id="KW-0444">Lipid biosynthesis</keyword>
<evidence type="ECO:0000256" key="3">
    <source>
        <dbReference type="ARBA" id="ARBA00022516"/>
    </source>
</evidence>
<evidence type="ECO:0000256" key="2">
    <source>
        <dbReference type="ARBA" id="ARBA00008749"/>
    </source>
</evidence>
<accession>A0A5C5X4X8</accession>
<evidence type="ECO:0000313" key="14">
    <source>
        <dbReference type="EMBL" id="TWT58034.1"/>
    </source>
</evidence>
<dbReference type="Proteomes" id="UP000317243">
    <property type="component" value="Unassembled WGS sequence"/>
</dbReference>
<dbReference type="GO" id="GO:0016020">
    <property type="term" value="C:membrane"/>
    <property type="evidence" value="ECO:0007669"/>
    <property type="project" value="UniProtKB-SubCell"/>
</dbReference>
<evidence type="ECO:0000256" key="8">
    <source>
        <dbReference type="ARBA" id="ARBA00023004"/>
    </source>
</evidence>
<feature type="transmembrane region" description="Helical" evidence="12">
    <location>
        <begin position="65"/>
        <end position="84"/>
    </location>
</feature>
<dbReference type="PRINTS" id="PR00075">
    <property type="entry name" value="FACDDSATRASE"/>
</dbReference>
<dbReference type="GO" id="GO:0006633">
    <property type="term" value="P:fatty acid biosynthetic process"/>
    <property type="evidence" value="ECO:0007669"/>
    <property type="project" value="UniProtKB-KW"/>
</dbReference>
<dbReference type="EMBL" id="SIHI01000001">
    <property type="protein sequence ID" value="TWT58034.1"/>
    <property type="molecule type" value="Genomic_DNA"/>
</dbReference>
<dbReference type="AlphaFoldDB" id="A0A5C5X4X8"/>
<sequence>MSTLIDQPDVLDDIDKPSVNDEGLVTVDTDQDTKEQAMSESAIARQELLAYFEPRQLTWKNLDPVVAIWMTGMHIGALAAPFFFTWEAVAVAVVLHWLTCSIGICLAYHRCLSHRSLKLKWPAKVVATFFGVIAGEGGPIRWSGTHRVHHGHSDHPGDPHSPLDGPWWSHLWWMMLKNPKRKDELLQKYYVPDLMKDKTMVFFERTFALWLWATGLTLLYVGGLPMLLWGMCVRMVFAYHSTWFVNSATHLWGYRNYETTDQSRNLWWVAILAYGEGWHNNHHAHPKLARAGHKWWELDPTWWAISFLRKIGQATDVDDRIPAESSAQA</sequence>
<organism evidence="14 15">
    <name type="scientific">Thalassoglobus neptunius</name>
    <dbReference type="NCBI Taxonomy" id="1938619"/>
    <lineage>
        <taxon>Bacteria</taxon>
        <taxon>Pseudomonadati</taxon>
        <taxon>Planctomycetota</taxon>
        <taxon>Planctomycetia</taxon>
        <taxon>Planctomycetales</taxon>
        <taxon>Planctomycetaceae</taxon>
        <taxon>Thalassoglobus</taxon>
    </lineage>
</organism>
<evidence type="ECO:0000256" key="9">
    <source>
        <dbReference type="ARBA" id="ARBA00023098"/>
    </source>
</evidence>
<dbReference type="PANTHER" id="PTHR11351">
    <property type="entry name" value="ACYL-COA DESATURASE"/>
    <property type="match status" value="1"/>
</dbReference>
<feature type="transmembrane region" description="Helical" evidence="12">
    <location>
        <begin position="207"/>
        <end position="231"/>
    </location>
</feature>
<feature type="transmembrane region" description="Helical" evidence="12">
    <location>
        <begin position="90"/>
        <end position="108"/>
    </location>
</feature>
<evidence type="ECO:0000256" key="4">
    <source>
        <dbReference type="ARBA" id="ARBA00022692"/>
    </source>
</evidence>
<evidence type="ECO:0000256" key="1">
    <source>
        <dbReference type="ARBA" id="ARBA00004141"/>
    </source>
</evidence>
<feature type="domain" description="Fatty acid desaturase" evidence="13">
    <location>
        <begin position="85"/>
        <end position="304"/>
    </location>
</feature>
<keyword evidence="9" id="KW-0443">Lipid metabolism</keyword>
<dbReference type="OrthoDB" id="19906at2"/>
<comment type="subcellular location">
    <subcellularLocation>
        <location evidence="1">Membrane</location>
        <topology evidence="1">Multi-pass membrane protein</topology>
    </subcellularLocation>
</comment>
<protein>
    <submittedName>
        <fullName evidence="14">Fatty acid desaturase</fullName>
    </submittedName>
</protein>
<keyword evidence="11" id="KW-0275">Fatty acid biosynthesis</keyword>
<name>A0A5C5X4X8_9PLAN</name>
<evidence type="ECO:0000256" key="6">
    <source>
        <dbReference type="ARBA" id="ARBA00022989"/>
    </source>
</evidence>
<evidence type="ECO:0000256" key="10">
    <source>
        <dbReference type="ARBA" id="ARBA00023136"/>
    </source>
</evidence>
<keyword evidence="6 12" id="KW-1133">Transmembrane helix</keyword>
<comment type="caution">
    <text evidence="14">The sequence shown here is derived from an EMBL/GenBank/DDBJ whole genome shotgun (WGS) entry which is preliminary data.</text>
</comment>
<comment type="similarity">
    <text evidence="2">Belongs to the fatty acid desaturase type 2 family.</text>
</comment>
<dbReference type="InterPro" id="IPR005804">
    <property type="entry name" value="FA_desaturase_dom"/>
</dbReference>
<keyword evidence="15" id="KW-1185">Reference proteome</keyword>
<evidence type="ECO:0000256" key="11">
    <source>
        <dbReference type="ARBA" id="ARBA00023160"/>
    </source>
</evidence>
<evidence type="ECO:0000259" key="13">
    <source>
        <dbReference type="Pfam" id="PF00487"/>
    </source>
</evidence>
<dbReference type="PANTHER" id="PTHR11351:SF31">
    <property type="entry name" value="DESATURASE 1, ISOFORM A-RELATED"/>
    <property type="match status" value="1"/>
</dbReference>
<keyword evidence="8" id="KW-0408">Iron</keyword>
<dbReference type="RefSeq" id="WP_146508142.1">
    <property type="nucleotide sequence ID" value="NZ_SIHI01000001.1"/>
</dbReference>
<keyword evidence="10 12" id="KW-0472">Membrane</keyword>
<evidence type="ECO:0000256" key="7">
    <source>
        <dbReference type="ARBA" id="ARBA00023002"/>
    </source>
</evidence>
<keyword evidence="4 12" id="KW-0812">Transmembrane</keyword>